<keyword evidence="1" id="KW-0472">Membrane</keyword>
<evidence type="ECO:0000313" key="2">
    <source>
        <dbReference type="EMBL" id="KAA5533737.1"/>
    </source>
</evidence>
<protein>
    <submittedName>
        <fullName evidence="2">Uncharacterized protein</fullName>
    </submittedName>
</protein>
<evidence type="ECO:0000256" key="1">
    <source>
        <dbReference type="SAM" id="Phobius"/>
    </source>
</evidence>
<proteinExistence type="predicted"/>
<dbReference type="RefSeq" id="WP_150033483.1">
    <property type="nucleotide sequence ID" value="NZ_VWSH01000003.1"/>
</dbReference>
<dbReference type="AlphaFoldDB" id="A0A5M6CFB4"/>
<dbReference type="Proteomes" id="UP000323632">
    <property type="component" value="Unassembled WGS sequence"/>
</dbReference>
<accession>A0A5M6CFB4</accession>
<evidence type="ECO:0000313" key="3">
    <source>
        <dbReference type="Proteomes" id="UP000323632"/>
    </source>
</evidence>
<keyword evidence="1" id="KW-0812">Transmembrane</keyword>
<keyword evidence="1" id="KW-1133">Transmembrane helix</keyword>
<keyword evidence="3" id="KW-1185">Reference proteome</keyword>
<reference evidence="2 3" key="1">
    <citation type="submission" date="2019-09" db="EMBL/GenBank/DDBJ databases">
        <title>Genome sequence and assembly of Taibaiella sp.</title>
        <authorList>
            <person name="Chhetri G."/>
        </authorList>
    </citation>
    <scope>NUCLEOTIDE SEQUENCE [LARGE SCALE GENOMIC DNA]</scope>
    <source>
        <strain evidence="2 3">KVB11</strain>
    </source>
</reference>
<dbReference type="EMBL" id="VWSH01000003">
    <property type="protein sequence ID" value="KAA5533737.1"/>
    <property type="molecule type" value="Genomic_DNA"/>
</dbReference>
<organism evidence="2 3">
    <name type="scientific">Taibaiella lutea</name>
    <dbReference type="NCBI Taxonomy" id="2608001"/>
    <lineage>
        <taxon>Bacteria</taxon>
        <taxon>Pseudomonadati</taxon>
        <taxon>Bacteroidota</taxon>
        <taxon>Chitinophagia</taxon>
        <taxon>Chitinophagales</taxon>
        <taxon>Chitinophagaceae</taxon>
        <taxon>Taibaiella</taxon>
    </lineage>
</organism>
<name>A0A5M6CFB4_9BACT</name>
<sequence length="231" mass="26531">MNKFGTIEIDTTITLALISSTTAVLLVLVNYYKDKRMKLLEHNLNEAKSNERKVKMEISVLNRLLKISVHSRISNAVNKLIHSTNIDRYMIFVAVNGVTDFNKVAIIFEKYRDDHKKEIADREEEALALYRSIPIDDVYKSILKGAELYKQVYLNVETMQQCMLKDIYLYEGVMQAAISFLFRERMDDNNDVVCFCSAAIIGDKQLTEADKTKLKLTISSAIIPAILEYMQ</sequence>
<comment type="caution">
    <text evidence="2">The sequence shown here is derived from an EMBL/GenBank/DDBJ whole genome shotgun (WGS) entry which is preliminary data.</text>
</comment>
<gene>
    <name evidence="2" type="ORF">F0919_14490</name>
</gene>
<feature type="transmembrane region" description="Helical" evidence="1">
    <location>
        <begin position="12"/>
        <end position="32"/>
    </location>
</feature>